<organism evidence="2 3">
    <name type="scientific">Caloramator quimbayensis</name>
    <dbReference type="NCBI Taxonomy" id="1147123"/>
    <lineage>
        <taxon>Bacteria</taxon>
        <taxon>Bacillati</taxon>
        <taxon>Bacillota</taxon>
        <taxon>Clostridia</taxon>
        <taxon>Eubacteriales</taxon>
        <taxon>Clostridiaceae</taxon>
        <taxon>Caloramator</taxon>
    </lineage>
</organism>
<dbReference type="EMBL" id="FUYH01000001">
    <property type="protein sequence ID" value="SKA76758.1"/>
    <property type="molecule type" value="Genomic_DNA"/>
</dbReference>
<feature type="domain" description="NurA" evidence="1">
    <location>
        <begin position="65"/>
        <end position="294"/>
    </location>
</feature>
<evidence type="ECO:0000313" key="3">
    <source>
        <dbReference type="Proteomes" id="UP000190105"/>
    </source>
</evidence>
<dbReference type="Proteomes" id="UP000190105">
    <property type="component" value="Unassembled WGS sequence"/>
</dbReference>
<protein>
    <submittedName>
        <fullName evidence="2">NurA domain-containing protein</fullName>
    </submittedName>
</protein>
<evidence type="ECO:0000313" key="2">
    <source>
        <dbReference type="EMBL" id="SKA76758.1"/>
    </source>
</evidence>
<gene>
    <name evidence="2" type="ORF">SAMN05443428_101260</name>
</gene>
<dbReference type="SMART" id="SM00933">
    <property type="entry name" value="NurA"/>
    <property type="match status" value="1"/>
</dbReference>
<dbReference type="Pfam" id="PF09376">
    <property type="entry name" value="NurA"/>
    <property type="match status" value="1"/>
</dbReference>
<proteinExistence type="predicted"/>
<dbReference type="InterPro" id="IPR018977">
    <property type="entry name" value="NurA_domain"/>
</dbReference>
<dbReference type="STRING" id="1147123.SAMN05443428_101260"/>
<keyword evidence="3" id="KW-1185">Reference proteome</keyword>
<evidence type="ECO:0000259" key="1">
    <source>
        <dbReference type="SMART" id="SM00933"/>
    </source>
</evidence>
<sequence length="323" mass="37060">MLLWGEKMDYSLLKQKLSSIDYKFKERYEKIDKEKIKNVLFDITGNPIKLKKLHEDEIEKQTLGCGIVGVDGSINSYGGLYPHYISIIQALSKSTKEKEDIILQDVYVPLFEEDDGQIGDEARRRAMMSRLEIEAATIAIDKFQSKVILMDGSLMHYSIDCSSEWEKFKRKAVIKNKIIIGVTEEVKTKDIINIIGSKINIGCETFYDRDLLFGLLNMGEMLLLEGNIKTKKTESGIKSCYIRLSEDPQVAGLDFIEEQYEEALSYCDLIYTLTPLKGRGIPFWLDVVDKEVKITDDMVKSLVESAISRDIRERILNPKRSKR</sequence>
<dbReference type="AlphaFoldDB" id="A0A1T4WIM4"/>
<reference evidence="3" key="1">
    <citation type="submission" date="2017-02" db="EMBL/GenBank/DDBJ databases">
        <authorList>
            <person name="Varghese N."/>
            <person name="Submissions S."/>
        </authorList>
    </citation>
    <scope>NUCLEOTIDE SEQUENCE [LARGE SCALE GENOMIC DNA]</scope>
    <source>
        <strain evidence="3">USBA 833</strain>
    </source>
</reference>
<name>A0A1T4WIM4_9CLOT</name>
<accession>A0A1T4WIM4</accession>